<proteinExistence type="inferred from homology"/>
<protein>
    <submittedName>
        <fullName evidence="4">S-layer homology domain-containing protein</fullName>
    </submittedName>
</protein>
<dbReference type="RefSeq" id="WP_283831468.1">
    <property type="nucleotide sequence ID" value="NZ_JASJEU010000008.1"/>
</dbReference>
<dbReference type="InterPro" id="IPR000668">
    <property type="entry name" value="Peptidase_C1A_C"/>
</dbReference>
<comment type="similarity">
    <text evidence="1">Belongs to the peptidase C1 family.</text>
</comment>
<keyword evidence="5" id="KW-1185">Reference proteome</keyword>
<evidence type="ECO:0000313" key="4">
    <source>
        <dbReference type="EMBL" id="MDJ1650119.1"/>
    </source>
</evidence>
<dbReference type="Gene3D" id="3.90.70.10">
    <property type="entry name" value="Cysteine proteinases"/>
    <property type="match status" value="1"/>
</dbReference>
<dbReference type="InterPro" id="IPR001119">
    <property type="entry name" value="SLH_dom"/>
</dbReference>
<dbReference type="InterPro" id="IPR040528">
    <property type="entry name" value="Lectin-like"/>
</dbReference>
<feature type="domain" description="SLH" evidence="3">
    <location>
        <begin position="589"/>
        <end position="653"/>
    </location>
</feature>
<name>A0ABT7DKR3_9ACTN</name>
<organism evidence="4 5">
    <name type="scientific">Gordonibacter faecis</name>
    <dbReference type="NCBI Taxonomy" id="3047475"/>
    <lineage>
        <taxon>Bacteria</taxon>
        <taxon>Bacillati</taxon>
        <taxon>Actinomycetota</taxon>
        <taxon>Coriobacteriia</taxon>
        <taxon>Eggerthellales</taxon>
        <taxon>Eggerthellaceae</taxon>
        <taxon>Gordonibacter</taxon>
    </lineage>
</organism>
<feature type="signal peptide" evidence="2">
    <location>
        <begin position="1"/>
        <end position="30"/>
    </location>
</feature>
<dbReference type="PANTHER" id="PTHR12411">
    <property type="entry name" value="CYSTEINE PROTEASE FAMILY C1-RELATED"/>
    <property type="match status" value="1"/>
</dbReference>
<gene>
    <name evidence="4" type="ORF">QNJ86_04860</name>
</gene>
<dbReference type="Proteomes" id="UP001232750">
    <property type="component" value="Unassembled WGS sequence"/>
</dbReference>
<accession>A0ABT7DKR3</accession>
<dbReference type="SUPFAM" id="SSF54001">
    <property type="entry name" value="Cysteine proteinases"/>
    <property type="match status" value="1"/>
</dbReference>
<dbReference type="PROSITE" id="PS00139">
    <property type="entry name" value="THIOL_PROTEASE_CYS"/>
    <property type="match status" value="1"/>
</dbReference>
<dbReference type="EMBL" id="JASJEU010000008">
    <property type="protein sequence ID" value="MDJ1650119.1"/>
    <property type="molecule type" value="Genomic_DNA"/>
</dbReference>
<keyword evidence="2" id="KW-0732">Signal</keyword>
<evidence type="ECO:0000256" key="2">
    <source>
        <dbReference type="SAM" id="SignalP"/>
    </source>
</evidence>
<dbReference type="InterPro" id="IPR038765">
    <property type="entry name" value="Papain-like_cys_pep_sf"/>
</dbReference>
<comment type="caution">
    <text evidence="4">The sequence shown here is derived from an EMBL/GenBank/DDBJ whole genome shotgun (WGS) entry which is preliminary data.</text>
</comment>
<feature type="domain" description="SLH" evidence="3">
    <location>
        <begin position="661"/>
        <end position="726"/>
    </location>
</feature>
<feature type="chain" id="PRO_5046469653" evidence="2">
    <location>
        <begin position="31"/>
        <end position="784"/>
    </location>
</feature>
<evidence type="ECO:0000256" key="1">
    <source>
        <dbReference type="ARBA" id="ARBA00008455"/>
    </source>
</evidence>
<dbReference type="Pfam" id="PF00395">
    <property type="entry name" value="SLH"/>
    <property type="match status" value="3"/>
</dbReference>
<dbReference type="Pfam" id="PF18560">
    <property type="entry name" value="Lectin_like"/>
    <property type="match status" value="1"/>
</dbReference>
<dbReference type="InterPro" id="IPR013128">
    <property type="entry name" value="Peptidase_C1A"/>
</dbReference>
<dbReference type="CDD" id="cd02619">
    <property type="entry name" value="Peptidase_C1"/>
    <property type="match status" value="1"/>
</dbReference>
<dbReference type="InterPro" id="IPR000169">
    <property type="entry name" value="Pept_cys_AS"/>
</dbReference>
<dbReference type="SMART" id="SM00645">
    <property type="entry name" value="Pept_C1"/>
    <property type="match status" value="1"/>
</dbReference>
<evidence type="ECO:0000313" key="5">
    <source>
        <dbReference type="Proteomes" id="UP001232750"/>
    </source>
</evidence>
<dbReference type="Pfam" id="PF00112">
    <property type="entry name" value="Peptidase_C1"/>
    <property type="match status" value="2"/>
</dbReference>
<dbReference type="PROSITE" id="PS51272">
    <property type="entry name" value="SLH"/>
    <property type="match status" value="3"/>
</dbReference>
<feature type="domain" description="SLH" evidence="3">
    <location>
        <begin position="727"/>
        <end position="784"/>
    </location>
</feature>
<reference evidence="4 5" key="1">
    <citation type="submission" date="2023-05" db="EMBL/GenBank/DDBJ databases">
        <title>Gordonibacter KGMB12511T sp. nov., isolated from faeces of healthy Korean.</title>
        <authorList>
            <person name="Kim H.S."/>
            <person name="Kim J.-S."/>
            <person name="Suh M.K."/>
            <person name="Eom M.K."/>
            <person name="Do H.E."/>
            <person name="Lee J.-S."/>
        </authorList>
    </citation>
    <scope>NUCLEOTIDE SEQUENCE [LARGE SCALE GENOMIC DNA]</scope>
    <source>
        <strain evidence="4 5">KGMB12511</strain>
    </source>
</reference>
<sequence>MKLRPAPSLVVRCVIALSLVAGLAPSLALADETPSGGNQLVNNIAQNTRASLERVRATGSAAAYADPATYAFVDDGDVAPLTSYPMNEKFDLRDRNVVTPVKLQNPWGTCWGFGAIAASETSILSELGWGADDLDLSELHLAWFSHTPLPLDDESGQGGEGYYTASNGANDRLDTGGFGFTATSVFSSGIGPVLESDVPYRNKEGITENNSSGTPVYYSREGNWSVDESLRFVQAVELQESSVLPSPAAKNVNGEYEYNASATAALKGELLDGRAISVAFCADTSRPGQETPAQYINLDTYAHYTYDDAYANHVVTIVGWDDTYSKSNFLEGHQPPADGAWIAKNSWGSSDEEFPNKNKWGINDSGYFYLSYYDRSLADLETFDYDTTELATGDAAESYYLNQYDYLPSDGVTAHHEATPVSMANVFESNEDQIVRALSCETATPGTEVTYEVYLLKDGFANPRDGELLTTVNMRYAYGGFHRIDLKDKCYIPADQKFSVVVTEKVGDQYAFLVDSAINKNGYDQLTSQGIELTHYNVGVVNPGESFVYTDGEWIDWHDAITDIKAATGNEADFDNFPLKAYSDPIGLPPSGFSDVHEREWYSGVVDYVVSNDIMHGYAGTDLFGPNDTLKRQDLACLLFNYLAPEEAALWQGEAWKDATCETPFVDAQEPAYYIPALNWAYKAGVLAGYDDGSGRFGVGDTTSREQLAVVLMRAAQLNGVGLLAALDDFPDAGEVSPWARESIAWCVDNGLITGSDGHLLPAKEATRAETAKMISVFDQLRKG</sequence>
<evidence type="ECO:0000259" key="3">
    <source>
        <dbReference type="PROSITE" id="PS51272"/>
    </source>
</evidence>